<feature type="transmembrane region" description="Helical" evidence="1">
    <location>
        <begin position="79"/>
        <end position="100"/>
    </location>
</feature>
<dbReference type="KEGG" id="tact:SG35_009170"/>
<dbReference type="Pfam" id="PF10947">
    <property type="entry name" value="DUF2628"/>
    <property type="match status" value="1"/>
</dbReference>
<keyword evidence="1" id="KW-1133">Transmembrane helix</keyword>
<proteinExistence type="predicted"/>
<protein>
    <submittedName>
        <fullName evidence="2">DUF2628 domain-containing protein</fullName>
    </submittedName>
</protein>
<keyword evidence="1" id="KW-0812">Transmembrane</keyword>
<keyword evidence="1" id="KW-0472">Membrane</keyword>
<name>A0AAF0C577_9GAMM</name>
<feature type="transmembrane region" description="Helical" evidence="1">
    <location>
        <begin position="106"/>
        <end position="126"/>
    </location>
</feature>
<keyword evidence="3" id="KW-1185">Reference proteome</keyword>
<dbReference type="RefSeq" id="WP_053042966.1">
    <property type="nucleotide sequence ID" value="NZ_CP059735.1"/>
</dbReference>
<gene>
    <name evidence="2" type="ORF">SG35_009170</name>
</gene>
<dbReference type="InterPro" id="IPR024399">
    <property type="entry name" value="DUF2628"/>
</dbReference>
<dbReference type="AlphaFoldDB" id="A0AAF0C577"/>
<dbReference type="Proteomes" id="UP000032568">
    <property type="component" value="Chromosome"/>
</dbReference>
<reference evidence="2 3" key="1">
    <citation type="journal article" date="2015" name="Genome Announc.">
        <title>Draft Genome Sequences of Marine Isolates of Thalassomonas viridans and Thalassomonas actiniarum.</title>
        <authorList>
            <person name="Olonade I."/>
            <person name="van Zyl L.J."/>
            <person name="Trindade M."/>
        </authorList>
    </citation>
    <scope>NUCLEOTIDE SEQUENCE [LARGE SCALE GENOMIC DNA]</scope>
    <source>
        <strain evidence="2 3">A5K-106</strain>
    </source>
</reference>
<sequence>MAEPGLDDNSSEYQVSDKWRTRFALLEKIGADKQFIFQAAGGDGFKALPFKQRQKISFNLFAFLFGPFYYFGKKMWHKGALLLALTWLWSCLVFIIEMTLETKLASIAYWIVPAAICAQLANYDYFRFITQQEKIWPGLPAMFTSTPGIIASPLLALGLLFGLVWQLMPAQTPQCYSSEVTELVIELSEKEILKHLTSSEASDLNLTLKAINTTDMDQHTLAYQCAAQLHVDGPDISNSIPVNYSVALIDNGKAFNVSVFL</sequence>
<reference evidence="2 3" key="2">
    <citation type="journal article" date="2022" name="Mar. Drugs">
        <title>Bioassay-Guided Fractionation Leads to the Detection of Cholic Acid Generated by the Rare Thalassomonas sp.</title>
        <authorList>
            <person name="Pheiffer F."/>
            <person name="Schneider Y.K."/>
            <person name="Hansen E.H."/>
            <person name="Andersen J.H."/>
            <person name="Isaksson J."/>
            <person name="Busche T."/>
            <person name="R C."/>
            <person name="Kalinowski J."/>
            <person name="Zyl L.V."/>
            <person name="Trindade M."/>
        </authorList>
    </citation>
    <scope>NUCLEOTIDE SEQUENCE [LARGE SCALE GENOMIC DNA]</scope>
    <source>
        <strain evidence="2 3">A5K-106</strain>
    </source>
</reference>
<evidence type="ECO:0000313" key="3">
    <source>
        <dbReference type="Proteomes" id="UP000032568"/>
    </source>
</evidence>
<evidence type="ECO:0000256" key="1">
    <source>
        <dbReference type="SAM" id="Phobius"/>
    </source>
</evidence>
<evidence type="ECO:0000313" key="2">
    <source>
        <dbReference type="EMBL" id="WDE00779.1"/>
    </source>
</evidence>
<dbReference type="EMBL" id="CP059735">
    <property type="protein sequence ID" value="WDE00779.1"/>
    <property type="molecule type" value="Genomic_DNA"/>
</dbReference>
<feature type="transmembrane region" description="Helical" evidence="1">
    <location>
        <begin position="147"/>
        <end position="168"/>
    </location>
</feature>
<accession>A0AAF0C577</accession>
<organism evidence="2 3">
    <name type="scientific">Thalassomonas actiniarum</name>
    <dbReference type="NCBI Taxonomy" id="485447"/>
    <lineage>
        <taxon>Bacteria</taxon>
        <taxon>Pseudomonadati</taxon>
        <taxon>Pseudomonadota</taxon>
        <taxon>Gammaproteobacteria</taxon>
        <taxon>Alteromonadales</taxon>
        <taxon>Colwelliaceae</taxon>
        <taxon>Thalassomonas</taxon>
    </lineage>
</organism>